<organism evidence="1 2">
    <name type="scientific">Pluteus cervinus</name>
    <dbReference type="NCBI Taxonomy" id="181527"/>
    <lineage>
        <taxon>Eukaryota</taxon>
        <taxon>Fungi</taxon>
        <taxon>Dikarya</taxon>
        <taxon>Basidiomycota</taxon>
        <taxon>Agaricomycotina</taxon>
        <taxon>Agaricomycetes</taxon>
        <taxon>Agaricomycetidae</taxon>
        <taxon>Agaricales</taxon>
        <taxon>Pluteineae</taxon>
        <taxon>Pluteaceae</taxon>
        <taxon>Pluteus</taxon>
    </lineage>
</organism>
<accession>A0ACD3AZ21</accession>
<keyword evidence="2" id="KW-1185">Reference proteome</keyword>
<evidence type="ECO:0000313" key="1">
    <source>
        <dbReference type="EMBL" id="TFK71050.1"/>
    </source>
</evidence>
<gene>
    <name evidence="1" type="ORF">BDN72DRAFT_486459</name>
</gene>
<dbReference type="EMBL" id="ML208303">
    <property type="protein sequence ID" value="TFK71050.1"/>
    <property type="molecule type" value="Genomic_DNA"/>
</dbReference>
<reference evidence="1 2" key="1">
    <citation type="journal article" date="2019" name="Nat. Ecol. Evol.">
        <title>Megaphylogeny resolves global patterns of mushroom evolution.</title>
        <authorList>
            <person name="Varga T."/>
            <person name="Krizsan K."/>
            <person name="Foldi C."/>
            <person name="Dima B."/>
            <person name="Sanchez-Garcia M."/>
            <person name="Sanchez-Ramirez S."/>
            <person name="Szollosi G.J."/>
            <person name="Szarkandi J.G."/>
            <person name="Papp V."/>
            <person name="Albert L."/>
            <person name="Andreopoulos W."/>
            <person name="Angelini C."/>
            <person name="Antonin V."/>
            <person name="Barry K.W."/>
            <person name="Bougher N.L."/>
            <person name="Buchanan P."/>
            <person name="Buyck B."/>
            <person name="Bense V."/>
            <person name="Catcheside P."/>
            <person name="Chovatia M."/>
            <person name="Cooper J."/>
            <person name="Damon W."/>
            <person name="Desjardin D."/>
            <person name="Finy P."/>
            <person name="Geml J."/>
            <person name="Haridas S."/>
            <person name="Hughes K."/>
            <person name="Justo A."/>
            <person name="Karasinski D."/>
            <person name="Kautmanova I."/>
            <person name="Kiss B."/>
            <person name="Kocsube S."/>
            <person name="Kotiranta H."/>
            <person name="LaButti K.M."/>
            <person name="Lechner B.E."/>
            <person name="Liimatainen K."/>
            <person name="Lipzen A."/>
            <person name="Lukacs Z."/>
            <person name="Mihaltcheva S."/>
            <person name="Morgado L.N."/>
            <person name="Niskanen T."/>
            <person name="Noordeloos M.E."/>
            <person name="Ohm R.A."/>
            <person name="Ortiz-Santana B."/>
            <person name="Ovrebo C."/>
            <person name="Racz N."/>
            <person name="Riley R."/>
            <person name="Savchenko A."/>
            <person name="Shiryaev A."/>
            <person name="Soop K."/>
            <person name="Spirin V."/>
            <person name="Szebenyi C."/>
            <person name="Tomsovsky M."/>
            <person name="Tulloss R.E."/>
            <person name="Uehling J."/>
            <person name="Grigoriev I.V."/>
            <person name="Vagvolgyi C."/>
            <person name="Papp T."/>
            <person name="Martin F.M."/>
            <person name="Miettinen O."/>
            <person name="Hibbett D.S."/>
            <person name="Nagy L.G."/>
        </authorList>
    </citation>
    <scope>NUCLEOTIDE SEQUENCE [LARGE SCALE GENOMIC DNA]</scope>
    <source>
        <strain evidence="1 2">NL-1719</strain>
    </source>
</reference>
<name>A0ACD3AZ21_9AGAR</name>
<proteinExistence type="predicted"/>
<sequence>MSSESSPVAEGSQGGEQIKVEPQEVPFEFIRDTRAPTPPTSRPPTLQPAVVHEAPITALDETSEGTPLRQRIRELPALPEPHTLGLSVGVTSTGKDSGLALGLDTNTDELYAFLSTCDPPLTHLHPHLVAYGLDMNNLKILARREVAYARSSIDRLIATPRTQMDKSVRPIDWDHLEFYIYTLRPRSD</sequence>
<evidence type="ECO:0000313" key="2">
    <source>
        <dbReference type="Proteomes" id="UP000308600"/>
    </source>
</evidence>
<protein>
    <submittedName>
        <fullName evidence="1">Uncharacterized protein</fullName>
    </submittedName>
</protein>
<dbReference type="Proteomes" id="UP000308600">
    <property type="component" value="Unassembled WGS sequence"/>
</dbReference>